<keyword evidence="2" id="KW-0732">Signal</keyword>
<reference evidence="3 4" key="1">
    <citation type="journal article" date="2021" name="Microorganisms">
        <title>Acidisoma silvae sp. nov. and Acidisomacellulosilytica sp. nov., Two Acidophilic Bacteria Isolated from Decaying Wood, Hydrolyzing Cellulose and Producing Poly-3-hydroxybutyrate.</title>
        <authorList>
            <person name="Mieszkin S."/>
            <person name="Pouder E."/>
            <person name="Uroz S."/>
            <person name="Simon-Colin C."/>
            <person name="Alain K."/>
        </authorList>
    </citation>
    <scope>NUCLEOTIDE SEQUENCE [LARGE SCALE GENOMIC DNA]</scope>
    <source>
        <strain evidence="3 4">HW T5.17</strain>
    </source>
</reference>
<dbReference type="Proteomes" id="UP000721844">
    <property type="component" value="Unassembled WGS sequence"/>
</dbReference>
<evidence type="ECO:0000256" key="1">
    <source>
        <dbReference type="SAM" id="MobiDB-lite"/>
    </source>
</evidence>
<evidence type="ECO:0008006" key="5">
    <source>
        <dbReference type="Google" id="ProtNLM"/>
    </source>
</evidence>
<dbReference type="RefSeq" id="WP_227305540.1">
    <property type="nucleotide sequence ID" value="NZ_JAESVA010000001.1"/>
</dbReference>
<feature type="compositionally biased region" description="Low complexity" evidence="1">
    <location>
        <begin position="211"/>
        <end position="224"/>
    </location>
</feature>
<evidence type="ECO:0000313" key="4">
    <source>
        <dbReference type="Proteomes" id="UP000721844"/>
    </source>
</evidence>
<comment type="caution">
    <text evidence="3">The sequence shown here is derived from an EMBL/GenBank/DDBJ whole genome shotgun (WGS) entry which is preliminary data.</text>
</comment>
<feature type="compositionally biased region" description="Basic residues" evidence="1">
    <location>
        <begin position="49"/>
        <end position="67"/>
    </location>
</feature>
<feature type="chain" id="PRO_5037307197" description="OmpA-like domain-containing protein" evidence="2">
    <location>
        <begin position="23"/>
        <end position="362"/>
    </location>
</feature>
<accession>A0A963YYD5</accession>
<dbReference type="EMBL" id="JAESVA010000001">
    <property type="protein sequence ID" value="MCB8879069.1"/>
    <property type="molecule type" value="Genomic_DNA"/>
</dbReference>
<name>A0A963YYD5_9PROT</name>
<feature type="compositionally biased region" description="Pro residues" evidence="1">
    <location>
        <begin position="225"/>
        <end position="238"/>
    </location>
</feature>
<feature type="signal peptide" evidence="2">
    <location>
        <begin position="1"/>
        <end position="22"/>
    </location>
</feature>
<feature type="compositionally biased region" description="Pro residues" evidence="1">
    <location>
        <begin position="174"/>
        <end position="210"/>
    </location>
</feature>
<keyword evidence="4" id="KW-1185">Reference proteome</keyword>
<proteinExistence type="predicted"/>
<sequence>MRRTRPLLFATLVLAAPLPAAAQVTVDPNALNRLGSPSLPAPPPPATGHAHKLGTSAHRRPSKHRHPAVSAGHKTHPPTEEKTLAPATTPAPAKTAPGGKPPVVLPPAGVNTENRSNLGSSFATVPVLPGAVPALPAPPKIILENPATKKPKKKTAEPQPAAPQAEAPAQQQPAPVPAMPALPAAVPPPAPQPAAPLPAAPPPAAPPPAELSPAAPQTAAHAKPPVAPAPAAPAPIKPPVANQNNLPPGADLLTLPYSGQDTDPAGAVPALIRDFVSRHGTTILYIVRAYASQPKGDDDPSSPRRIALTRAQGVQAALTAAGVDPIHIRLLALGNSGSTPADRIDLIAMPPSSGHSNASSSP</sequence>
<gene>
    <name evidence="3" type="ORF">ACELLULO517_02400</name>
</gene>
<organism evidence="3 4">
    <name type="scientific">Acidisoma cellulosilyticum</name>
    <dbReference type="NCBI Taxonomy" id="2802395"/>
    <lineage>
        <taxon>Bacteria</taxon>
        <taxon>Pseudomonadati</taxon>
        <taxon>Pseudomonadota</taxon>
        <taxon>Alphaproteobacteria</taxon>
        <taxon>Acetobacterales</taxon>
        <taxon>Acidocellaceae</taxon>
        <taxon>Acidisoma</taxon>
    </lineage>
</organism>
<evidence type="ECO:0000313" key="3">
    <source>
        <dbReference type="EMBL" id="MCB8879069.1"/>
    </source>
</evidence>
<protein>
    <recommendedName>
        <fullName evidence="5">OmpA-like domain-containing protein</fullName>
    </recommendedName>
</protein>
<dbReference type="PRINTS" id="PR01217">
    <property type="entry name" value="PRICHEXTENSN"/>
</dbReference>
<evidence type="ECO:0000256" key="2">
    <source>
        <dbReference type="SAM" id="SignalP"/>
    </source>
</evidence>
<feature type="region of interest" description="Disordered" evidence="1">
    <location>
        <begin position="33"/>
        <end position="117"/>
    </location>
</feature>
<feature type="compositionally biased region" description="Low complexity" evidence="1">
    <location>
        <begin position="157"/>
        <end position="173"/>
    </location>
</feature>
<feature type="compositionally biased region" description="Low complexity" evidence="1">
    <location>
        <begin position="84"/>
        <end position="98"/>
    </location>
</feature>
<feature type="region of interest" description="Disordered" evidence="1">
    <location>
        <begin position="135"/>
        <end position="258"/>
    </location>
</feature>
<dbReference type="AlphaFoldDB" id="A0A963YYD5"/>